<dbReference type="HOGENOM" id="CLU_331152_0_0_9"/>
<comment type="caution">
    <text evidence="1">The sequence shown here is derived from an EMBL/GenBank/DDBJ whole genome shotgun (WGS) entry which is preliminary data.</text>
</comment>
<keyword evidence="2" id="KW-1185">Reference proteome</keyword>
<reference evidence="1 2" key="1">
    <citation type="submission" date="2010-02" db="EMBL/GenBank/DDBJ databases">
        <authorList>
            <person name="Weinstock G."/>
            <person name="Sodergren E."/>
            <person name="Clifton S."/>
            <person name="Fulton L."/>
            <person name="Fulton B."/>
            <person name="Courtney L."/>
            <person name="Fronick C."/>
            <person name="Harrison M."/>
            <person name="Strong C."/>
            <person name="Farmer C."/>
            <person name="Delahaunty K."/>
            <person name="Markovic C."/>
            <person name="Hall O."/>
            <person name="Minx P."/>
            <person name="Tomlinson C."/>
            <person name="Mitreva M."/>
            <person name="Nelson J."/>
            <person name="Hou S."/>
            <person name="Wollam A."/>
            <person name="Pepin K.H."/>
            <person name="Johnson M."/>
            <person name="Bhonagiri V."/>
            <person name="Zhang X."/>
            <person name="Suruliraj S."/>
            <person name="Warren W."/>
            <person name="Chinwalla A."/>
            <person name="Mardis E.R."/>
            <person name="Wilson R.K."/>
        </authorList>
    </citation>
    <scope>NUCLEOTIDE SEQUENCE [LARGE SCALE GENOMIC DNA]</scope>
    <source>
        <strain evidence="1 2">DSM 2876</strain>
    </source>
</reference>
<dbReference type="PANTHER" id="PTHR42957:SF1">
    <property type="entry name" value="HELICASE MJ1565-RELATED"/>
    <property type="match status" value="1"/>
</dbReference>
<dbReference type="AlphaFoldDB" id="D4RXR5"/>
<dbReference type="SUPFAM" id="SSF52540">
    <property type="entry name" value="P-loop containing nucleoside triphosphate hydrolases"/>
    <property type="match status" value="1"/>
</dbReference>
<dbReference type="PANTHER" id="PTHR42957">
    <property type="entry name" value="HELICASE MJ1565-RELATED"/>
    <property type="match status" value="1"/>
</dbReference>
<dbReference type="InterPro" id="IPR027417">
    <property type="entry name" value="P-loop_NTPase"/>
</dbReference>
<dbReference type="Gene3D" id="3.40.50.300">
    <property type="entry name" value="P-loop containing nucleotide triphosphate hydrolases"/>
    <property type="match status" value="2"/>
</dbReference>
<name>D4RXR5_9FIRM</name>
<evidence type="ECO:0000313" key="2">
    <source>
        <dbReference type="Proteomes" id="UP000006238"/>
    </source>
</evidence>
<proteinExistence type="predicted"/>
<accession>D4RXR5</accession>
<dbReference type="eggNOG" id="COG0433">
    <property type="taxonomic scope" value="Bacteria"/>
</dbReference>
<gene>
    <name evidence="1" type="ORF">BUTYVIB_00616</name>
</gene>
<dbReference type="InterPro" id="IPR008571">
    <property type="entry name" value="HerA-like"/>
</dbReference>
<sequence>MAELWYRLTQLPDLTLNKYASLEGNGVDGVIEKHIAFLRQLNRKGIVSGLSYHLFYLYVSPEDKSKDSPGHRLQIFLMIRGKADAMNNVPALINASPLSDFYKLESKIKHSQTGNDICSINNVLSESGLELPIFNTCAILTKTETLLPAGNGEGEDYYMLREWEMNEDGRLYNMCKMMEALNHTALYRVDLYPVEKSVSLRESLRKPMSILRKRQDDRSSTSKRDYDGKDVLDSYEDLIEKYDSSPHFIANVLVLANGKEDAVSILDAAGSESLLKGKYNIATFSSNFESDCFLGSEFEGLGNLRERMVAKKGRPGLIVCREDTANINLNYLPTLFSLEEIAPFFRLPALYDGEIIQMAKETAPAAVNKNGSLFLGKDKNGYDVFFPLSLLPKHAFVSGVPGSGKTNTMHHITSSLWKDHRIPFLVLEPAKQEYRALANDPGMKDMYLFSPNADMSFPLHINPFEMPKGTLVAEHIRRLCSVFEGAFPLEPPMPFLLDTAIEAVYRELGWIPEHVYTGDEKQEDSDKKRTLPTMSMLYRRLEQELKSTQYSDEVRGNLESALKVRIGSLLRREMGDVFDVPESSLTPEKWLEVPAVIELESMGTGPANFLTLMLCSLIRETLKVNPHFDGDVRHVIFIEEAHNLIGPESEEQTGADADPKQAATAFVVKMLAEVRALKEGIVIADQLPTVMAQEVLKNTGLKIGLRITSADDRSLLGSTMAASAMQLEQMSTFAVGEALIFYEKLMRPFTMRIKEWWGEIENRSEKELMVSSKNDADLRYALAEQGTYQEENLKSIKIIGSKYFYLLSDIESRIKPCVYWLNSVAAQADKINKLYTYLERVELGKVQLNDEDKQVRYDQLESLQSSREILLTDKTKIHEALDIIKTISNWIYALERLKNGRWTRFGAPESELIKITLLQAQMCDQTSQIYRSLVKAVGATKDIKKNDKEIEKILMLSKELNEDLSRYIKMYGTEAFK</sequence>
<protein>
    <recommendedName>
        <fullName evidence="3">Helicase HerA central domain-containing protein</fullName>
    </recommendedName>
</protein>
<evidence type="ECO:0008006" key="3">
    <source>
        <dbReference type="Google" id="ProtNLM"/>
    </source>
</evidence>
<dbReference type="EMBL" id="ABWN01000020">
    <property type="protein sequence ID" value="EFF69147.1"/>
    <property type="molecule type" value="Genomic_DNA"/>
</dbReference>
<dbReference type="Proteomes" id="UP000006238">
    <property type="component" value="Unassembled WGS sequence"/>
</dbReference>
<organism evidence="1 2">
    <name type="scientific">Eshraghiella crossota DSM 2876</name>
    <dbReference type="NCBI Taxonomy" id="511680"/>
    <lineage>
        <taxon>Bacteria</taxon>
        <taxon>Bacillati</taxon>
        <taxon>Bacillota</taxon>
        <taxon>Clostridia</taxon>
        <taxon>Lachnospirales</taxon>
        <taxon>Lachnospiraceae</taxon>
        <taxon>Eshraghiella</taxon>
    </lineage>
</organism>
<evidence type="ECO:0000313" key="1">
    <source>
        <dbReference type="EMBL" id="EFF69147.1"/>
    </source>
</evidence>